<evidence type="ECO:0000313" key="7">
    <source>
        <dbReference type="Proteomes" id="UP000036947"/>
    </source>
</evidence>
<comment type="subcellular location">
    <subcellularLocation>
        <location evidence="1">Nucleus</location>
    </subcellularLocation>
</comment>
<protein>
    <submittedName>
        <fullName evidence="6">Putative transcriptional regulatory protein</fullName>
    </submittedName>
</protein>
<keyword evidence="3" id="KW-0539">Nucleus</keyword>
<keyword evidence="2" id="KW-0479">Metal-binding</keyword>
<keyword evidence="7" id="KW-1185">Reference proteome</keyword>
<dbReference type="GO" id="GO:0006351">
    <property type="term" value="P:DNA-templated transcription"/>
    <property type="evidence" value="ECO:0007669"/>
    <property type="project" value="InterPro"/>
</dbReference>
<dbReference type="Pfam" id="PF00172">
    <property type="entry name" value="Zn_clus"/>
    <property type="match status" value="1"/>
</dbReference>
<dbReference type="GO" id="GO:0008270">
    <property type="term" value="F:zinc ion binding"/>
    <property type="evidence" value="ECO:0007669"/>
    <property type="project" value="InterPro"/>
</dbReference>
<evidence type="ECO:0000256" key="4">
    <source>
        <dbReference type="SAM" id="MobiDB-lite"/>
    </source>
</evidence>
<dbReference type="Proteomes" id="UP000036947">
    <property type="component" value="Unassembled WGS sequence"/>
</dbReference>
<dbReference type="GO" id="GO:0003677">
    <property type="term" value="F:DNA binding"/>
    <property type="evidence" value="ECO:0007669"/>
    <property type="project" value="InterPro"/>
</dbReference>
<dbReference type="CDD" id="cd12148">
    <property type="entry name" value="fungal_TF_MHR"/>
    <property type="match status" value="1"/>
</dbReference>
<reference evidence="6 7" key="1">
    <citation type="journal article" date="2015" name="BMC Genomics">
        <title>The genome of the truffle-parasite Tolypocladium ophioglossoides and the evolution of antifungal peptaibiotics.</title>
        <authorList>
            <person name="Quandt C.A."/>
            <person name="Bushley K.E."/>
            <person name="Spatafora J.W."/>
        </authorList>
    </citation>
    <scope>NUCLEOTIDE SEQUENCE [LARGE SCALE GENOMIC DNA]</scope>
    <source>
        <strain evidence="6 7">CBS 100239</strain>
    </source>
</reference>
<dbReference type="PANTHER" id="PTHR31001:SF45">
    <property type="entry name" value="ZN(II)2CYS6 TRANSCRIPTION FACTOR (EUROFUNG)"/>
    <property type="match status" value="1"/>
</dbReference>
<sequence>MPTPQHTQEQSLPARSARPQQVLACVLCQQRKVKCDRRFPCANCTRHQAQCVPATQTRHRKRRFPERELLDRIRRYEDLLRQNNVKFEPLHESPAAGEKEFRNAKGIHGSDEQPEAAGADWPSPSTAVESGRPCAAKDFWHAMNQGSPEPSDDESLHGGVREAAVRNALYQLFDNDEHLLLGSRKTAADLSAIHPEPAHIFRLWQVYLDNVNPLLKVTHTPSLQERIIQAIGNVTNIPPALEALMFSIYCMSILSLDVDDCQALFGSSKEDLLAKYQFGCRQALLSCELLRSSDCDCLTALYLYLVSVRPYTDPRSLSSMLGVAIRIAERMGIHSESASARCSIFEAEMRRRLWWSLMLFDTRISELAGHKTMTLSPAWDCRIPLNVHDSDLRAEMKQPPAVHGKCTDALFTVVRSELAEFVRHATFHLDFTSPALKPIARDLNRGPIPEGGELVALEKRVEEEYLRFCDPDIPLHFMTIWTTRASLFRCRLVEHYSKYTGSSVPQTEVQRDAAISHTVGILECDTKIFTSPLTKGYQWLLHLHFPFPAYIHIVQDLRRRPVSEQAERAWEAMSDNYEARSVFTLTDDSLLFQIFSKMILQAWDARQAAFGQLEEPKPLYVPRIVSCIKSRVAQIVQNVDTEQPDGVVGMGIDDFPMSMPMGFGSHSLLYGMGGHDGYAGTGLGLYPNIPGEAPLPVDVNQWGLGKSRDW</sequence>
<dbReference type="EMBL" id="LFRF01000001">
    <property type="protein sequence ID" value="KND95319.1"/>
    <property type="molecule type" value="Genomic_DNA"/>
</dbReference>
<evidence type="ECO:0000313" key="6">
    <source>
        <dbReference type="EMBL" id="KND95319.1"/>
    </source>
</evidence>
<dbReference type="SMART" id="SM00066">
    <property type="entry name" value="GAL4"/>
    <property type="match status" value="1"/>
</dbReference>
<dbReference type="GO" id="GO:0000981">
    <property type="term" value="F:DNA-binding transcription factor activity, RNA polymerase II-specific"/>
    <property type="evidence" value="ECO:0007669"/>
    <property type="project" value="InterPro"/>
</dbReference>
<comment type="caution">
    <text evidence="6">The sequence shown here is derived from an EMBL/GenBank/DDBJ whole genome shotgun (WGS) entry which is preliminary data.</text>
</comment>
<dbReference type="Gene3D" id="4.10.240.10">
    <property type="entry name" value="Zn(2)-C6 fungal-type DNA-binding domain"/>
    <property type="match status" value="1"/>
</dbReference>
<dbReference type="PROSITE" id="PS50048">
    <property type="entry name" value="ZN2_CY6_FUNGAL_2"/>
    <property type="match status" value="1"/>
</dbReference>
<accession>A0A0L0NMR1</accession>
<feature type="region of interest" description="Disordered" evidence="4">
    <location>
        <begin position="106"/>
        <end position="131"/>
    </location>
</feature>
<dbReference type="Pfam" id="PF04082">
    <property type="entry name" value="Fungal_trans"/>
    <property type="match status" value="1"/>
</dbReference>
<dbReference type="STRING" id="1163406.A0A0L0NMR1"/>
<dbReference type="GO" id="GO:0005634">
    <property type="term" value="C:nucleus"/>
    <property type="evidence" value="ECO:0007669"/>
    <property type="project" value="UniProtKB-SubCell"/>
</dbReference>
<evidence type="ECO:0000256" key="3">
    <source>
        <dbReference type="ARBA" id="ARBA00023242"/>
    </source>
</evidence>
<dbReference type="InterPro" id="IPR050613">
    <property type="entry name" value="Sec_Metabolite_Reg"/>
</dbReference>
<dbReference type="SUPFAM" id="SSF57701">
    <property type="entry name" value="Zn2/Cys6 DNA-binding domain"/>
    <property type="match status" value="1"/>
</dbReference>
<evidence type="ECO:0000256" key="1">
    <source>
        <dbReference type="ARBA" id="ARBA00004123"/>
    </source>
</evidence>
<dbReference type="InterPro" id="IPR036864">
    <property type="entry name" value="Zn2-C6_fun-type_DNA-bd_sf"/>
</dbReference>
<dbReference type="OrthoDB" id="2269373at2759"/>
<name>A0A0L0NMR1_TOLOC</name>
<dbReference type="CDD" id="cd00067">
    <property type="entry name" value="GAL4"/>
    <property type="match status" value="1"/>
</dbReference>
<dbReference type="PANTHER" id="PTHR31001">
    <property type="entry name" value="UNCHARACTERIZED TRANSCRIPTIONAL REGULATORY PROTEIN"/>
    <property type="match status" value="1"/>
</dbReference>
<dbReference type="SMART" id="SM00906">
    <property type="entry name" value="Fungal_trans"/>
    <property type="match status" value="1"/>
</dbReference>
<organism evidence="6 7">
    <name type="scientific">Tolypocladium ophioglossoides (strain CBS 100239)</name>
    <name type="common">Snaketongue truffleclub</name>
    <name type="synonym">Elaphocordyceps ophioglossoides</name>
    <dbReference type="NCBI Taxonomy" id="1163406"/>
    <lineage>
        <taxon>Eukaryota</taxon>
        <taxon>Fungi</taxon>
        <taxon>Dikarya</taxon>
        <taxon>Ascomycota</taxon>
        <taxon>Pezizomycotina</taxon>
        <taxon>Sordariomycetes</taxon>
        <taxon>Hypocreomycetidae</taxon>
        <taxon>Hypocreales</taxon>
        <taxon>Ophiocordycipitaceae</taxon>
        <taxon>Tolypocladium</taxon>
    </lineage>
</organism>
<dbReference type="AlphaFoldDB" id="A0A0L0NMR1"/>
<feature type="domain" description="Zn(2)-C6 fungal-type" evidence="5">
    <location>
        <begin position="24"/>
        <end position="52"/>
    </location>
</feature>
<proteinExistence type="predicted"/>
<dbReference type="InterPro" id="IPR007219">
    <property type="entry name" value="XnlR_reg_dom"/>
</dbReference>
<evidence type="ECO:0000256" key="2">
    <source>
        <dbReference type="ARBA" id="ARBA00022723"/>
    </source>
</evidence>
<dbReference type="InterPro" id="IPR001138">
    <property type="entry name" value="Zn2Cys6_DnaBD"/>
</dbReference>
<gene>
    <name evidence="6" type="ORF">TOPH_00008</name>
</gene>
<evidence type="ECO:0000259" key="5">
    <source>
        <dbReference type="PROSITE" id="PS50048"/>
    </source>
</evidence>